<organism evidence="2 3">
    <name type="scientific">Macrolepiota fuliginosa MF-IS2</name>
    <dbReference type="NCBI Taxonomy" id="1400762"/>
    <lineage>
        <taxon>Eukaryota</taxon>
        <taxon>Fungi</taxon>
        <taxon>Dikarya</taxon>
        <taxon>Basidiomycota</taxon>
        <taxon>Agaricomycotina</taxon>
        <taxon>Agaricomycetes</taxon>
        <taxon>Agaricomycetidae</taxon>
        <taxon>Agaricales</taxon>
        <taxon>Agaricineae</taxon>
        <taxon>Agaricaceae</taxon>
        <taxon>Macrolepiota</taxon>
    </lineage>
</organism>
<feature type="transmembrane region" description="Helical" evidence="1">
    <location>
        <begin position="137"/>
        <end position="156"/>
    </location>
</feature>
<keyword evidence="1" id="KW-1133">Transmembrane helix</keyword>
<keyword evidence="3" id="KW-1185">Reference proteome</keyword>
<dbReference type="AlphaFoldDB" id="A0A9P5X6N9"/>
<evidence type="ECO:0000313" key="3">
    <source>
        <dbReference type="Proteomes" id="UP000807342"/>
    </source>
</evidence>
<proteinExistence type="predicted"/>
<protein>
    <submittedName>
        <fullName evidence="2">Uncharacterized protein</fullName>
    </submittedName>
</protein>
<sequence length="237" mass="26798">MPIAYDDSTAHDVLGSVFFVSRMRGYTSGPPEHVCQLWAMYTSGSCLWLTALLMTNLMLRVWIWKEGLHNPHQVFSPSCDMTFQQCFYTAIFSIEEFFTEGIPVFLILRRSSKISSIIRESAEGTRNLVRLVRRGGIVAWSTIVFLAVIENIVAIYRKNKGTETQQVFFPLFVTLASCGGCRLFLQLRRSNATSNIQAGQEPSHQFELNTYDSAWDARTITDHAHVSATDSRTHGES</sequence>
<keyword evidence="1" id="KW-0472">Membrane</keyword>
<name>A0A9P5X6N9_9AGAR</name>
<keyword evidence="1" id="KW-0812">Transmembrane</keyword>
<feature type="transmembrane region" description="Helical" evidence="1">
    <location>
        <begin position="168"/>
        <end position="185"/>
    </location>
</feature>
<gene>
    <name evidence="2" type="ORF">P691DRAFT_838417</name>
</gene>
<reference evidence="2" key="1">
    <citation type="submission" date="2020-11" db="EMBL/GenBank/DDBJ databases">
        <authorList>
            <consortium name="DOE Joint Genome Institute"/>
            <person name="Ahrendt S."/>
            <person name="Riley R."/>
            <person name="Andreopoulos W."/>
            <person name="Labutti K."/>
            <person name="Pangilinan J."/>
            <person name="Ruiz-Duenas F.J."/>
            <person name="Barrasa J.M."/>
            <person name="Sanchez-Garcia M."/>
            <person name="Camarero S."/>
            <person name="Miyauchi S."/>
            <person name="Serrano A."/>
            <person name="Linde D."/>
            <person name="Babiker R."/>
            <person name="Drula E."/>
            <person name="Ayuso-Fernandez I."/>
            <person name="Pacheco R."/>
            <person name="Padilla G."/>
            <person name="Ferreira P."/>
            <person name="Barriuso J."/>
            <person name="Kellner H."/>
            <person name="Castanera R."/>
            <person name="Alfaro M."/>
            <person name="Ramirez L."/>
            <person name="Pisabarro A.G."/>
            <person name="Kuo A."/>
            <person name="Tritt A."/>
            <person name="Lipzen A."/>
            <person name="He G."/>
            <person name="Yan M."/>
            <person name="Ng V."/>
            <person name="Cullen D."/>
            <person name="Martin F."/>
            <person name="Rosso M.-N."/>
            <person name="Henrissat B."/>
            <person name="Hibbett D."/>
            <person name="Martinez A.T."/>
            <person name="Grigoriev I.V."/>
        </authorList>
    </citation>
    <scope>NUCLEOTIDE SEQUENCE</scope>
    <source>
        <strain evidence="2">MF-IS2</strain>
    </source>
</reference>
<accession>A0A9P5X6N9</accession>
<comment type="caution">
    <text evidence="2">The sequence shown here is derived from an EMBL/GenBank/DDBJ whole genome shotgun (WGS) entry which is preliminary data.</text>
</comment>
<feature type="transmembrane region" description="Helical" evidence="1">
    <location>
        <begin position="38"/>
        <end position="59"/>
    </location>
</feature>
<evidence type="ECO:0000313" key="2">
    <source>
        <dbReference type="EMBL" id="KAF9444155.1"/>
    </source>
</evidence>
<dbReference type="Proteomes" id="UP000807342">
    <property type="component" value="Unassembled WGS sequence"/>
</dbReference>
<evidence type="ECO:0000256" key="1">
    <source>
        <dbReference type="SAM" id="Phobius"/>
    </source>
</evidence>
<dbReference type="EMBL" id="MU151399">
    <property type="protein sequence ID" value="KAF9444155.1"/>
    <property type="molecule type" value="Genomic_DNA"/>
</dbReference>